<name>W8VQE6_9FLAO</name>
<proteinExistence type="predicted"/>
<dbReference type="EMBL" id="AP014548">
    <property type="protein sequence ID" value="BAO55035.1"/>
    <property type="molecule type" value="Genomic_DNA"/>
</dbReference>
<protein>
    <submittedName>
        <fullName evidence="1">Uncharacterized protein</fullName>
    </submittedName>
</protein>
<gene>
    <name evidence="1" type="ORF">NMS_1026</name>
</gene>
<dbReference type="KEGG" id="nmf:NMS_1026"/>
<dbReference type="AlphaFoldDB" id="W8VQE6"/>
<sequence length="121" mass="13438">MTFIALVVVNSCGEKEESNSYEVAYVTAVDAPTSVKVNEPVNINVSFEVRNGCGMFEKFEETKDGQLITLEVKASYKDGMCTQAIKTITADYTFTPREKGDYQIRFKSSPTAFKTVDLPVD</sequence>
<evidence type="ECO:0000313" key="2">
    <source>
        <dbReference type="Proteomes" id="UP000031760"/>
    </source>
</evidence>
<dbReference type="HOGENOM" id="CLU_142179_0_0_10"/>
<dbReference type="Proteomes" id="UP000031760">
    <property type="component" value="Chromosome"/>
</dbReference>
<accession>W8VQE6</accession>
<organism evidence="1 2">
    <name type="scientific">Nonlabens marinus S1-08</name>
    <dbReference type="NCBI Taxonomy" id="1454201"/>
    <lineage>
        <taxon>Bacteria</taxon>
        <taxon>Pseudomonadati</taxon>
        <taxon>Bacteroidota</taxon>
        <taxon>Flavobacteriia</taxon>
        <taxon>Flavobacteriales</taxon>
        <taxon>Flavobacteriaceae</taxon>
        <taxon>Nonlabens</taxon>
    </lineage>
</organism>
<evidence type="ECO:0000313" key="1">
    <source>
        <dbReference type="EMBL" id="BAO55035.1"/>
    </source>
</evidence>
<reference evidence="1 2" key="1">
    <citation type="journal article" date="2014" name="Proc. Natl. Acad. Sci. U.S.A.">
        <title>Functional characterization of flavobacteria rhodopsins reveals a unique class of light-driven chloride pump in bacteria.</title>
        <authorList>
            <person name="Yoshizawa S."/>
            <person name="Kumagai Y."/>
            <person name="Kim H."/>
            <person name="Ogura Y."/>
            <person name="Hayashi T."/>
            <person name="Iwasaki W."/>
            <person name="DeLong E.F."/>
            <person name="Kogure K."/>
        </authorList>
    </citation>
    <scope>NUCLEOTIDE SEQUENCE [LARGE SCALE GENOMIC DNA]</scope>
    <source>
        <strain evidence="1 2">S1-08</strain>
    </source>
</reference>
<keyword evidence="2" id="KW-1185">Reference proteome</keyword>